<evidence type="ECO:0000256" key="4">
    <source>
        <dbReference type="ARBA" id="ARBA00022737"/>
    </source>
</evidence>
<dbReference type="InterPro" id="IPR036053">
    <property type="entry name" value="PABP-dom"/>
</dbReference>
<comment type="function">
    <text evidence="6">Binds and protects the poly(A) tail of mRNA with or without an AU-rich element (ARE) and prevents mRNA deadenylation. Stimulates the translation of mRNAs to which it is bound during early development.</text>
</comment>
<dbReference type="PANTHER" id="PTHR24012">
    <property type="entry name" value="RNA BINDING PROTEIN"/>
    <property type="match status" value="1"/>
</dbReference>
<sequence>MNPGAPNYPMASLYVGDLQSDITEAMLFEKFSSAGPVLSIRVCRDVITRRSLGYAYVNFQQPADAERALDTMNFDMLKGRPIRIMWSQRDPSLRKSGVGNVFIKNLDRSIDNKAMYDTFSAFGNILSCKVAQDETGESKGYGFVHFETEEAANKSIDKVNGMLLNGKKVYVGKFIPRKEREKELGEKAKLFTNVYVKNFGEDMTDEKLREMFEKYGTITSHKVMSKDDGKSRGFGFVAFEDPDAAEQAVIELNGKEIAEGKYMYVGRAQKKAERQQELKRKFEQLKIERLNRYQGVNLYVKNLDDTIDDERLRKEFTPFGTITSAKVMLEDGRSKGFGFVCFSAPEEATKAVTEMNGRIVGTKPLYVALAQRKDERKAHLASQYIQRMSNLRMQQMGPMYQAGGAGSFFVPTLPQPQRFYGPAQMAQVRTTPRWPAQPNQVRPNAQAGSTGFATMQAPFRATPRAATAQAGAMRNAISARPITGQQQQVAGANIQGRSISGTNVGVAQTQSRPPNFKYNINVRNPPQPMQMPQPAPVQQAVHIQGQEPLTASMLAAALPQEQKQMLGERLFPLIQMMYPQLTGKITGMLLEIDNSELLHMLEHNESLKAKVEEAVAVLQAHQAKQAVKKD</sequence>
<organism evidence="12 13">
    <name type="scientific">Cotesia congregata</name>
    <name type="common">Parasitoid wasp</name>
    <name type="synonym">Apanteles congregatus</name>
    <dbReference type="NCBI Taxonomy" id="51543"/>
    <lineage>
        <taxon>Eukaryota</taxon>
        <taxon>Metazoa</taxon>
        <taxon>Ecdysozoa</taxon>
        <taxon>Arthropoda</taxon>
        <taxon>Hexapoda</taxon>
        <taxon>Insecta</taxon>
        <taxon>Pterygota</taxon>
        <taxon>Neoptera</taxon>
        <taxon>Endopterygota</taxon>
        <taxon>Hymenoptera</taxon>
        <taxon>Apocrita</taxon>
        <taxon>Ichneumonoidea</taxon>
        <taxon>Braconidae</taxon>
        <taxon>Microgastrinae</taxon>
        <taxon>Cotesia</taxon>
    </lineage>
</organism>
<dbReference type="Proteomes" id="UP000786811">
    <property type="component" value="Unassembled WGS sequence"/>
</dbReference>
<evidence type="ECO:0000256" key="6">
    <source>
        <dbReference type="ARBA" id="ARBA00057784"/>
    </source>
</evidence>
<dbReference type="CDD" id="cd12378">
    <property type="entry name" value="RRM1_I_PABPs"/>
    <property type="match status" value="1"/>
</dbReference>
<dbReference type="InterPro" id="IPR002004">
    <property type="entry name" value="PABP_HYD_C"/>
</dbReference>
<dbReference type="PROSITE" id="PS51309">
    <property type="entry name" value="PABC"/>
    <property type="match status" value="1"/>
</dbReference>
<evidence type="ECO:0000256" key="9">
    <source>
        <dbReference type="RuleBase" id="RU362004"/>
    </source>
</evidence>
<comment type="subunit">
    <text evidence="7">Interacts with dazl in an RNA-independent manner. The C-terminus can self-associate and also interact with the C-terminus of pabpc1, independently of RNA. RRM 1 and RRM 2 interact with both eif4g1 and paip1, and the C-terminus also interacts with paip1. Prior to oocyte maturation, found in a complex with dazl and pum2 proteins and spdy1 mRNA; pum2 dissociates from the complex during maturation. Interacts with the translation termination factor sup35/erf3.</text>
</comment>
<keyword evidence="13" id="KW-1185">Reference proteome</keyword>
<dbReference type="GO" id="GO:0010628">
    <property type="term" value="P:positive regulation of gene expression"/>
    <property type="evidence" value="ECO:0007669"/>
    <property type="project" value="UniProtKB-ARBA"/>
</dbReference>
<keyword evidence="5 8" id="KW-0694">RNA-binding</keyword>
<dbReference type="Pfam" id="PF00658">
    <property type="entry name" value="MLLE"/>
    <property type="match status" value="1"/>
</dbReference>
<dbReference type="SUPFAM" id="SSF54928">
    <property type="entry name" value="RNA-binding domain, RBD"/>
    <property type="match status" value="2"/>
</dbReference>
<evidence type="ECO:0000256" key="1">
    <source>
        <dbReference type="ARBA" id="ARBA00004496"/>
    </source>
</evidence>
<comment type="subcellular location">
    <subcellularLocation>
        <location evidence="1 9">Cytoplasm</location>
    </subcellularLocation>
</comment>
<dbReference type="Gene3D" id="3.30.70.330">
    <property type="match status" value="4"/>
</dbReference>
<dbReference type="InterPro" id="IPR045305">
    <property type="entry name" value="RRM2_I_PABPs"/>
</dbReference>
<dbReference type="AlphaFoldDB" id="A0A8J2HK19"/>
<dbReference type="CDD" id="cd12380">
    <property type="entry name" value="RRM3_I_PABPs"/>
    <property type="match status" value="1"/>
</dbReference>
<dbReference type="SMART" id="SM00360">
    <property type="entry name" value="RRM"/>
    <property type="match status" value="4"/>
</dbReference>
<dbReference type="InterPro" id="IPR012677">
    <property type="entry name" value="Nucleotide-bd_a/b_plait_sf"/>
</dbReference>
<dbReference type="OrthoDB" id="19742at2759"/>
<gene>
    <name evidence="12" type="ORF">HICCMSTLAB_LOCUS10508</name>
</gene>
<dbReference type="FunFam" id="1.10.1900.10:FF:000001">
    <property type="entry name" value="Polyadenylate-binding protein"/>
    <property type="match status" value="1"/>
</dbReference>
<evidence type="ECO:0000256" key="3">
    <source>
        <dbReference type="ARBA" id="ARBA00022490"/>
    </source>
</evidence>
<evidence type="ECO:0000313" key="12">
    <source>
        <dbReference type="EMBL" id="CAG5101606.1"/>
    </source>
</evidence>
<evidence type="ECO:0000256" key="5">
    <source>
        <dbReference type="ARBA" id="ARBA00022884"/>
    </source>
</evidence>
<comment type="caution">
    <text evidence="12">The sequence shown here is derived from an EMBL/GenBank/DDBJ whole genome shotgun (WGS) entry which is preliminary data.</text>
</comment>
<evidence type="ECO:0000256" key="7">
    <source>
        <dbReference type="ARBA" id="ARBA00066197"/>
    </source>
</evidence>
<dbReference type="Gene3D" id="1.10.1900.10">
    <property type="entry name" value="c-terminal domain of poly(a) binding protein"/>
    <property type="match status" value="1"/>
</dbReference>
<dbReference type="PROSITE" id="PS50102">
    <property type="entry name" value="RRM"/>
    <property type="match status" value="4"/>
</dbReference>
<feature type="domain" description="RRM" evidence="10">
    <location>
        <begin position="192"/>
        <end position="270"/>
    </location>
</feature>
<dbReference type="FunFam" id="3.30.70.330:FF:000021">
    <property type="entry name" value="Polyadenylate-binding protein"/>
    <property type="match status" value="1"/>
</dbReference>
<feature type="domain" description="RRM" evidence="10">
    <location>
        <begin position="11"/>
        <end position="89"/>
    </location>
</feature>
<dbReference type="CDD" id="cd12379">
    <property type="entry name" value="RRM2_I_PABPs"/>
    <property type="match status" value="1"/>
</dbReference>
<dbReference type="InterPro" id="IPR006515">
    <property type="entry name" value="PABP_1234"/>
</dbReference>
<dbReference type="InterPro" id="IPR003954">
    <property type="entry name" value="RRM_euk-type"/>
</dbReference>
<dbReference type="FunFam" id="3.30.70.330:FF:000042">
    <property type="entry name" value="Polyadenylate-binding protein"/>
    <property type="match status" value="1"/>
</dbReference>
<dbReference type="FunFam" id="3.30.70.330:FF:000003">
    <property type="entry name" value="Polyadenylate-binding protein"/>
    <property type="match status" value="1"/>
</dbReference>
<dbReference type="SMART" id="SM00361">
    <property type="entry name" value="RRM_1"/>
    <property type="match status" value="3"/>
</dbReference>
<keyword evidence="4" id="KW-0677">Repeat</keyword>
<feature type="domain" description="PABC" evidence="11">
    <location>
        <begin position="546"/>
        <end position="623"/>
    </location>
</feature>
<evidence type="ECO:0000259" key="10">
    <source>
        <dbReference type="PROSITE" id="PS50102"/>
    </source>
</evidence>
<dbReference type="NCBIfam" id="TIGR01628">
    <property type="entry name" value="PABP-1234"/>
    <property type="match status" value="1"/>
</dbReference>
<dbReference type="InterPro" id="IPR000504">
    <property type="entry name" value="RRM_dom"/>
</dbReference>
<evidence type="ECO:0000256" key="8">
    <source>
        <dbReference type="PROSITE-ProRule" id="PRU00176"/>
    </source>
</evidence>
<keyword evidence="3 9" id="KW-0963">Cytoplasm</keyword>
<name>A0A8J2HK19_COTCN</name>
<dbReference type="FunFam" id="3.30.70.330:FF:000049">
    <property type="entry name" value="Polyadenylate-binding protein"/>
    <property type="match status" value="1"/>
</dbReference>
<proteinExistence type="inferred from homology"/>
<feature type="domain" description="RRM" evidence="10">
    <location>
        <begin position="99"/>
        <end position="176"/>
    </location>
</feature>
<dbReference type="Pfam" id="PF00076">
    <property type="entry name" value="RRM_1"/>
    <property type="match status" value="4"/>
</dbReference>
<dbReference type="SMART" id="SM00517">
    <property type="entry name" value="PolyA"/>
    <property type="match status" value="1"/>
</dbReference>
<protein>
    <recommendedName>
        <fullName evidence="9">Polyadenylate-binding protein</fullName>
        <shortName evidence="9">PABP</shortName>
    </recommendedName>
</protein>
<evidence type="ECO:0000259" key="11">
    <source>
        <dbReference type="PROSITE" id="PS51309"/>
    </source>
</evidence>
<dbReference type="GO" id="GO:0005737">
    <property type="term" value="C:cytoplasm"/>
    <property type="evidence" value="ECO:0007669"/>
    <property type="project" value="UniProtKB-SubCell"/>
</dbReference>
<feature type="domain" description="RRM" evidence="10">
    <location>
        <begin position="296"/>
        <end position="372"/>
    </location>
</feature>
<dbReference type="SUPFAM" id="SSF63570">
    <property type="entry name" value="PABC (PABP) domain"/>
    <property type="match status" value="1"/>
</dbReference>
<dbReference type="InterPro" id="IPR034364">
    <property type="entry name" value="PABP_RRM1"/>
</dbReference>
<evidence type="ECO:0000256" key="2">
    <source>
        <dbReference type="ARBA" id="ARBA00008557"/>
    </source>
</evidence>
<dbReference type="InterPro" id="IPR035979">
    <property type="entry name" value="RBD_domain_sf"/>
</dbReference>
<dbReference type="GO" id="GO:0003723">
    <property type="term" value="F:RNA binding"/>
    <property type="evidence" value="ECO:0007669"/>
    <property type="project" value="UniProtKB-UniRule"/>
</dbReference>
<comment type="similarity">
    <text evidence="2 9">Belongs to the polyadenylate-binding protein type-1 family.</text>
</comment>
<accession>A0A8J2HK19</accession>
<evidence type="ECO:0000313" key="13">
    <source>
        <dbReference type="Proteomes" id="UP000786811"/>
    </source>
</evidence>
<comment type="function">
    <text evidence="9">Binds the poly(A) tail of mRNA.</text>
</comment>
<dbReference type="EMBL" id="CAJNRD030001123">
    <property type="protein sequence ID" value="CAG5101606.1"/>
    <property type="molecule type" value="Genomic_DNA"/>
</dbReference>
<dbReference type="CDD" id="cd12381">
    <property type="entry name" value="RRM4_I_PABPs"/>
    <property type="match status" value="1"/>
</dbReference>
<reference evidence="12" key="1">
    <citation type="submission" date="2021-04" db="EMBL/GenBank/DDBJ databases">
        <authorList>
            <person name="Chebbi M.A.C M."/>
        </authorList>
    </citation>
    <scope>NUCLEOTIDE SEQUENCE</scope>
</reference>